<keyword evidence="3" id="KW-1185">Reference proteome</keyword>
<accession>A0A840EUV7</accession>
<name>A0A840EUV7_9FLAO</name>
<organism evidence="2 3">
    <name type="scientific">Mesonia hippocampi</name>
    <dbReference type="NCBI Taxonomy" id="1628250"/>
    <lineage>
        <taxon>Bacteria</taxon>
        <taxon>Pseudomonadati</taxon>
        <taxon>Bacteroidota</taxon>
        <taxon>Flavobacteriia</taxon>
        <taxon>Flavobacteriales</taxon>
        <taxon>Flavobacteriaceae</taxon>
        <taxon>Mesonia</taxon>
    </lineage>
</organism>
<feature type="chain" id="PRO_5032497667" description="Outer membrane protein beta-barrel domain-containing protein" evidence="1">
    <location>
        <begin position="20"/>
        <end position="342"/>
    </location>
</feature>
<keyword evidence="1" id="KW-0732">Signal</keyword>
<gene>
    <name evidence="2" type="ORF">GGR32_000947</name>
</gene>
<sequence>MKKVIILFCVFVFPIQFYAQFQATIYNEQEKQIHKLKEERTKIPQEEKEHLKDKFILIQARLDKNEITPEEAETLKQQAAQKHALNIENKLNIIDESIAYLERNMDGGRRHVEVNFNSIIFDDDMVLRDSIPKRTQSGIVLSFGLNNAIQEDGGLDKSPYKIGGSKYFELGYEFQTNLGKQGLVRFKYGLSFQFNGLKPEKNNYFVEKDEQTVLEEFPHHLKKAKLRMDNLVIPFHIEFGPSKVAYNSSKAYFLNDKFKIGLGGYAGVNLNTVQKLKYKENGNSRKTKHKESYNTNNFIYGLSGYIGYDWLTVFVKYDCNTLFRDNPNEEHNISAGLRFSLY</sequence>
<evidence type="ECO:0008006" key="4">
    <source>
        <dbReference type="Google" id="ProtNLM"/>
    </source>
</evidence>
<evidence type="ECO:0000313" key="3">
    <source>
        <dbReference type="Proteomes" id="UP000553034"/>
    </source>
</evidence>
<feature type="signal peptide" evidence="1">
    <location>
        <begin position="1"/>
        <end position="19"/>
    </location>
</feature>
<proteinExistence type="predicted"/>
<protein>
    <recommendedName>
        <fullName evidence="4">Outer membrane protein beta-barrel domain-containing protein</fullName>
    </recommendedName>
</protein>
<reference evidence="2 3" key="1">
    <citation type="submission" date="2020-08" db="EMBL/GenBank/DDBJ databases">
        <title>Genomic Encyclopedia of Type Strains, Phase IV (KMG-IV): sequencing the most valuable type-strain genomes for metagenomic binning, comparative biology and taxonomic classification.</title>
        <authorList>
            <person name="Goeker M."/>
        </authorList>
    </citation>
    <scope>NUCLEOTIDE SEQUENCE [LARGE SCALE GENOMIC DNA]</scope>
    <source>
        <strain evidence="2 3">DSM 29568</strain>
    </source>
</reference>
<dbReference type="AlphaFoldDB" id="A0A840EUV7"/>
<evidence type="ECO:0000313" key="2">
    <source>
        <dbReference type="EMBL" id="MBB4118667.1"/>
    </source>
</evidence>
<dbReference type="Proteomes" id="UP000553034">
    <property type="component" value="Unassembled WGS sequence"/>
</dbReference>
<dbReference type="RefSeq" id="WP_183476972.1">
    <property type="nucleotide sequence ID" value="NZ_JACIFO010000003.1"/>
</dbReference>
<comment type="caution">
    <text evidence="2">The sequence shown here is derived from an EMBL/GenBank/DDBJ whole genome shotgun (WGS) entry which is preliminary data.</text>
</comment>
<dbReference type="EMBL" id="JACIFO010000003">
    <property type="protein sequence ID" value="MBB4118667.1"/>
    <property type="molecule type" value="Genomic_DNA"/>
</dbReference>
<evidence type="ECO:0000256" key="1">
    <source>
        <dbReference type="SAM" id="SignalP"/>
    </source>
</evidence>